<organism evidence="4 5">
    <name type="scientific">Physocladia obscura</name>
    <dbReference type="NCBI Taxonomy" id="109957"/>
    <lineage>
        <taxon>Eukaryota</taxon>
        <taxon>Fungi</taxon>
        <taxon>Fungi incertae sedis</taxon>
        <taxon>Chytridiomycota</taxon>
        <taxon>Chytridiomycota incertae sedis</taxon>
        <taxon>Chytridiomycetes</taxon>
        <taxon>Chytridiales</taxon>
        <taxon>Chytriomycetaceae</taxon>
        <taxon>Physocladia</taxon>
    </lineage>
</organism>
<dbReference type="InterPro" id="IPR011990">
    <property type="entry name" value="TPR-like_helical_dom_sf"/>
</dbReference>
<dbReference type="SUPFAM" id="SSF48452">
    <property type="entry name" value="TPR-like"/>
    <property type="match status" value="1"/>
</dbReference>
<dbReference type="AlphaFoldDB" id="A0AAD5X7D8"/>
<dbReference type="InterPro" id="IPR019734">
    <property type="entry name" value="TPR_rpt"/>
</dbReference>
<feature type="repeat" description="TPR" evidence="3">
    <location>
        <begin position="5"/>
        <end position="38"/>
    </location>
</feature>
<dbReference type="Pfam" id="PF00515">
    <property type="entry name" value="TPR_1"/>
    <property type="match status" value="1"/>
</dbReference>
<dbReference type="PROSITE" id="PS50005">
    <property type="entry name" value="TPR"/>
    <property type="match status" value="1"/>
</dbReference>
<name>A0AAD5X7D8_9FUNG</name>
<dbReference type="GO" id="GO:0060090">
    <property type="term" value="F:molecular adaptor activity"/>
    <property type="evidence" value="ECO:0007669"/>
    <property type="project" value="TreeGrafter"/>
</dbReference>
<dbReference type="SMART" id="SM00028">
    <property type="entry name" value="TPR"/>
    <property type="match status" value="2"/>
</dbReference>
<protein>
    <submittedName>
        <fullName evidence="4">Uncharacterized protein</fullName>
    </submittedName>
</protein>
<dbReference type="GO" id="GO:0006620">
    <property type="term" value="P:post-translational protein targeting to endoplasmic reticulum membrane"/>
    <property type="evidence" value="ECO:0007669"/>
    <property type="project" value="TreeGrafter"/>
</dbReference>
<dbReference type="EMBL" id="JADGJH010003106">
    <property type="protein sequence ID" value="KAJ3093328.1"/>
    <property type="molecule type" value="Genomic_DNA"/>
</dbReference>
<comment type="caution">
    <text evidence="4">The sequence shown here is derived from an EMBL/GenBank/DDBJ whole genome shotgun (WGS) entry which is preliminary data.</text>
</comment>
<sequence length="290" mass="32668">MPTTPEEYKLLGNKNYSNKEFDRAIECYSKAIQLEPSNQIYWSNRLAAHMESGNYTSALDDCKIAIGRDETTAIAKKLAIRMIHLICLTRRFDFVGSTLSNIGKMFATSGGGTTFVAEWAKLTSRQTPFFCTSGFPLYYPVGHDNAQSALRVDDERFVDWKKLSGEPLRVFYAGLGDGRHAFTIADFDKLLLSNPGCDLKLQFVLNDINPAAIAKFIVLLVQLQRLGRFETYNRKDPKFVFRLVGTTQIFGAVALHPLVQHDLMKTIRECCESINNLPVLKFASEECKQA</sequence>
<keyword evidence="1" id="KW-0677">Repeat</keyword>
<evidence type="ECO:0000256" key="3">
    <source>
        <dbReference type="PROSITE-ProRule" id="PRU00339"/>
    </source>
</evidence>
<gene>
    <name evidence="4" type="ORF">HK100_006678</name>
</gene>
<reference evidence="4" key="1">
    <citation type="submission" date="2020-05" db="EMBL/GenBank/DDBJ databases">
        <title>Phylogenomic resolution of chytrid fungi.</title>
        <authorList>
            <person name="Stajich J.E."/>
            <person name="Amses K."/>
            <person name="Simmons R."/>
            <person name="Seto K."/>
            <person name="Myers J."/>
            <person name="Bonds A."/>
            <person name="Quandt C.A."/>
            <person name="Barry K."/>
            <person name="Liu P."/>
            <person name="Grigoriev I."/>
            <person name="Longcore J.E."/>
            <person name="James T.Y."/>
        </authorList>
    </citation>
    <scope>NUCLEOTIDE SEQUENCE</scope>
    <source>
        <strain evidence="4">JEL0513</strain>
    </source>
</reference>
<dbReference type="PANTHER" id="PTHR45831:SF2">
    <property type="entry name" value="LD24721P"/>
    <property type="match status" value="1"/>
</dbReference>
<evidence type="ECO:0000313" key="5">
    <source>
        <dbReference type="Proteomes" id="UP001211907"/>
    </source>
</evidence>
<dbReference type="PANTHER" id="PTHR45831">
    <property type="entry name" value="LD24721P"/>
    <property type="match status" value="1"/>
</dbReference>
<keyword evidence="2 3" id="KW-0802">TPR repeat</keyword>
<proteinExistence type="predicted"/>
<accession>A0AAD5X7D8</accession>
<dbReference type="GO" id="GO:0016020">
    <property type="term" value="C:membrane"/>
    <property type="evidence" value="ECO:0007669"/>
    <property type="project" value="TreeGrafter"/>
</dbReference>
<dbReference type="InterPro" id="IPR047150">
    <property type="entry name" value="SGT"/>
</dbReference>
<evidence type="ECO:0000256" key="1">
    <source>
        <dbReference type="ARBA" id="ARBA00022737"/>
    </source>
</evidence>
<dbReference type="Proteomes" id="UP001211907">
    <property type="component" value="Unassembled WGS sequence"/>
</dbReference>
<dbReference type="GO" id="GO:0072380">
    <property type="term" value="C:TRC complex"/>
    <property type="evidence" value="ECO:0007669"/>
    <property type="project" value="TreeGrafter"/>
</dbReference>
<keyword evidence="5" id="KW-1185">Reference proteome</keyword>
<evidence type="ECO:0000313" key="4">
    <source>
        <dbReference type="EMBL" id="KAJ3093328.1"/>
    </source>
</evidence>
<feature type="non-terminal residue" evidence="4">
    <location>
        <position position="290"/>
    </location>
</feature>
<dbReference type="Gene3D" id="1.25.40.10">
    <property type="entry name" value="Tetratricopeptide repeat domain"/>
    <property type="match status" value="1"/>
</dbReference>
<evidence type="ECO:0000256" key="2">
    <source>
        <dbReference type="ARBA" id="ARBA00022803"/>
    </source>
</evidence>